<dbReference type="PANTHER" id="PTHR30250:SF26">
    <property type="entry name" value="PSMA PROTEIN"/>
    <property type="match status" value="1"/>
</dbReference>
<proteinExistence type="predicted"/>
<evidence type="ECO:0000256" key="3">
    <source>
        <dbReference type="ARBA" id="ARBA00022692"/>
    </source>
</evidence>
<evidence type="ECO:0000256" key="6">
    <source>
        <dbReference type="SAM" id="MobiDB-lite"/>
    </source>
</evidence>
<feature type="transmembrane region" description="Helical" evidence="7">
    <location>
        <begin position="326"/>
        <end position="346"/>
    </location>
</feature>
<feature type="transmembrane region" description="Helical" evidence="7">
    <location>
        <begin position="110"/>
        <end position="136"/>
    </location>
</feature>
<name>A0A7K1FPT4_9ACTN</name>
<evidence type="ECO:0000313" key="9">
    <source>
        <dbReference type="Proteomes" id="UP000460221"/>
    </source>
</evidence>
<comment type="caution">
    <text evidence="8">The sequence shown here is derived from an EMBL/GenBank/DDBJ whole genome shotgun (WGS) entry which is preliminary data.</text>
</comment>
<keyword evidence="2" id="KW-1003">Cell membrane</keyword>
<evidence type="ECO:0000256" key="7">
    <source>
        <dbReference type="SAM" id="Phobius"/>
    </source>
</evidence>
<protein>
    <recommendedName>
        <fullName evidence="10">Oligosaccharide flippase family protein</fullName>
    </recommendedName>
</protein>
<dbReference type="GO" id="GO:0005886">
    <property type="term" value="C:plasma membrane"/>
    <property type="evidence" value="ECO:0007669"/>
    <property type="project" value="UniProtKB-SubCell"/>
</dbReference>
<dbReference type="PANTHER" id="PTHR30250">
    <property type="entry name" value="PST FAMILY PREDICTED COLANIC ACID TRANSPORTER"/>
    <property type="match status" value="1"/>
</dbReference>
<sequence length="443" mass="45922">MSADETVAGPELGADPVAPGPRPGLLARLTGDRMFRSTLAIMATTVVTSGLGYVTWLLVARFSGTQVSGDGAAVTSLMMAAALLAAIGAATAMIEWLPRAVDARAWRLRVTAGLVATVGGALVGGVVAVGVAGYWLGAIPSLTTVTGGVLFVAGTVATALGSLFDYICISRERGGMMLLRNLIASVVRIPLVLVPITVEGHPLEILLAWTASAALSLLVCMPLFGGRATGHHLWPTRGGIRSELRLMFRSVVGQHLITVSAMLTTYLLPVLVVARLDATANAYFYVTWMLGSLFSIVSPAVSTSLFAAAAADPAGIPGAVRRSSRIIALLLAGPVLVYLLGGRLLLSMFGADYPDAGWTLLVLLTISALPDAVTNIAVAVLRAVGRFGAAIRLNAFMMIGCLIGSVVLLPVLGIAAVGWSWLGAQTLGAVWALATRSRWMRAA</sequence>
<keyword evidence="4 7" id="KW-1133">Transmembrane helix</keyword>
<feature type="region of interest" description="Disordered" evidence="6">
    <location>
        <begin position="1"/>
        <end position="20"/>
    </location>
</feature>
<dbReference type="Proteomes" id="UP000460221">
    <property type="component" value="Unassembled WGS sequence"/>
</dbReference>
<feature type="transmembrane region" description="Helical" evidence="7">
    <location>
        <begin position="148"/>
        <end position="169"/>
    </location>
</feature>
<accession>A0A7K1FPT4</accession>
<dbReference type="InterPro" id="IPR050833">
    <property type="entry name" value="Poly_Biosynth_Transport"/>
</dbReference>
<gene>
    <name evidence="8" type="ORF">GIS00_15635</name>
</gene>
<evidence type="ECO:0000256" key="1">
    <source>
        <dbReference type="ARBA" id="ARBA00004651"/>
    </source>
</evidence>
<evidence type="ECO:0008006" key="10">
    <source>
        <dbReference type="Google" id="ProtNLM"/>
    </source>
</evidence>
<feature type="transmembrane region" description="Helical" evidence="7">
    <location>
        <begin position="181"/>
        <end position="198"/>
    </location>
</feature>
<dbReference type="RefSeq" id="WP_154769386.1">
    <property type="nucleotide sequence ID" value="NZ_WLYK01000006.1"/>
</dbReference>
<feature type="transmembrane region" description="Helical" evidence="7">
    <location>
        <begin position="71"/>
        <end position="98"/>
    </location>
</feature>
<feature type="transmembrane region" description="Helical" evidence="7">
    <location>
        <begin position="358"/>
        <end position="381"/>
    </location>
</feature>
<dbReference type="EMBL" id="WLYK01000006">
    <property type="protein sequence ID" value="MTD15369.1"/>
    <property type="molecule type" value="Genomic_DNA"/>
</dbReference>
<comment type="subcellular location">
    <subcellularLocation>
        <location evidence="1">Cell membrane</location>
        <topology evidence="1">Multi-pass membrane protein</topology>
    </subcellularLocation>
</comment>
<keyword evidence="5 7" id="KW-0472">Membrane</keyword>
<keyword evidence="3 7" id="KW-0812">Transmembrane</keyword>
<feature type="transmembrane region" description="Helical" evidence="7">
    <location>
        <begin position="204"/>
        <end position="225"/>
    </location>
</feature>
<evidence type="ECO:0000256" key="4">
    <source>
        <dbReference type="ARBA" id="ARBA00022989"/>
    </source>
</evidence>
<dbReference type="AlphaFoldDB" id="A0A7K1FPT4"/>
<feature type="transmembrane region" description="Helical" evidence="7">
    <location>
        <begin position="288"/>
        <end position="314"/>
    </location>
</feature>
<organism evidence="8 9">
    <name type="scientific">Nakamurella alba</name>
    <dbReference type="NCBI Taxonomy" id="2665158"/>
    <lineage>
        <taxon>Bacteria</taxon>
        <taxon>Bacillati</taxon>
        <taxon>Actinomycetota</taxon>
        <taxon>Actinomycetes</taxon>
        <taxon>Nakamurellales</taxon>
        <taxon>Nakamurellaceae</taxon>
        <taxon>Nakamurella</taxon>
    </lineage>
</organism>
<feature type="transmembrane region" description="Helical" evidence="7">
    <location>
        <begin position="393"/>
        <end position="412"/>
    </location>
</feature>
<reference evidence="8 9" key="1">
    <citation type="submission" date="2019-11" db="EMBL/GenBank/DDBJ databases">
        <authorList>
            <person name="Jiang L.-Q."/>
        </authorList>
    </citation>
    <scope>NUCLEOTIDE SEQUENCE [LARGE SCALE GENOMIC DNA]</scope>
    <source>
        <strain evidence="8 9">YIM 132087</strain>
    </source>
</reference>
<feature type="transmembrane region" description="Helical" evidence="7">
    <location>
        <begin position="246"/>
        <end position="268"/>
    </location>
</feature>
<evidence type="ECO:0000256" key="2">
    <source>
        <dbReference type="ARBA" id="ARBA00022475"/>
    </source>
</evidence>
<feature type="transmembrane region" description="Helical" evidence="7">
    <location>
        <begin position="38"/>
        <end position="59"/>
    </location>
</feature>
<evidence type="ECO:0000313" key="8">
    <source>
        <dbReference type="EMBL" id="MTD15369.1"/>
    </source>
</evidence>
<keyword evidence="9" id="KW-1185">Reference proteome</keyword>
<evidence type="ECO:0000256" key="5">
    <source>
        <dbReference type="ARBA" id="ARBA00023136"/>
    </source>
</evidence>